<evidence type="ECO:0000256" key="12">
    <source>
        <dbReference type="ARBA" id="ARBA00023257"/>
    </source>
</evidence>
<dbReference type="EnsemblMetazoa" id="XM_021352229.2">
    <property type="protein sequence ID" value="XP_021207904.2"/>
    <property type="gene ID" value="LOC101744870"/>
</dbReference>
<dbReference type="PRINTS" id="PR00177">
    <property type="entry name" value="NMDARECEPTOR"/>
</dbReference>
<dbReference type="Gene3D" id="3.40.50.2300">
    <property type="match status" value="2"/>
</dbReference>
<comment type="similarity">
    <text evidence="1">Belongs to the glutamate-gated ion channel (TC 1.A.10.1) family.</text>
</comment>
<feature type="binding site" evidence="16">
    <location>
        <position position="512"/>
    </location>
    <ligand>
        <name>L-glutamate</name>
        <dbReference type="ChEBI" id="CHEBI:29985"/>
    </ligand>
</feature>
<organism evidence="24 25">
    <name type="scientific">Bombyx mori</name>
    <name type="common">Silk moth</name>
    <dbReference type="NCBI Taxonomy" id="7091"/>
    <lineage>
        <taxon>Eukaryota</taxon>
        <taxon>Metazoa</taxon>
        <taxon>Ecdysozoa</taxon>
        <taxon>Arthropoda</taxon>
        <taxon>Hexapoda</taxon>
        <taxon>Insecta</taxon>
        <taxon>Pterygota</taxon>
        <taxon>Neoptera</taxon>
        <taxon>Endopterygota</taxon>
        <taxon>Lepidoptera</taxon>
        <taxon>Glossata</taxon>
        <taxon>Ditrysia</taxon>
        <taxon>Bombycoidea</taxon>
        <taxon>Bombycidae</taxon>
        <taxon>Bombycinae</taxon>
        <taxon>Bombyx</taxon>
    </lineage>
</organism>
<reference evidence="25" key="1">
    <citation type="journal article" date="2008" name="Insect Biochem. Mol. Biol.">
        <title>The genome of a lepidopteran model insect, the silkworm Bombyx mori.</title>
        <authorList>
            <consortium name="International Silkworm Genome Consortium"/>
        </authorList>
    </citation>
    <scope>NUCLEOTIDE SEQUENCE [LARGE SCALE GENOMIC DNA]</scope>
    <source>
        <strain evidence="25">p50T</strain>
    </source>
</reference>
<evidence type="ECO:0000256" key="16">
    <source>
        <dbReference type="PIRSR" id="PIRSR601508-1"/>
    </source>
</evidence>
<feature type="binding site" evidence="16">
    <location>
        <position position="507"/>
    </location>
    <ligand>
        <name>L-glutamate</name>
        <dbReference type="ChEBI" id="CHEBI:29985"/>
    </ligand>
</feature>
<evidence type="ECO:0000256" key="9">
    <source>
        <dbReference type="ARBA" id="ARBA00023136"/>
    </source>
</evidence>
<feature type="disulfide bond" evidence="18">
    <location>
        <begin position="741"/>
        <end position="799"/>
    </location>
</feature>
<feature type="region of interest" description="Disordered" evidence="19">
    <location>
        <begin position="874"/>
        <end position="896"/>
    </location>
</feature>
<evidence type="ECO:0000256" key="19">
    <source>
        <dbReference type="SAM" id="MobiDB-lite"/>
    </source>
</evidence>
<feature type="transmembrane region" description="Helical" evidence="20">
    <location>
        <begin position="821"/>
        <end position="844"/>
    </location>
</feature>
<feature type="compositionally biased region" description="Polar residues" evidence="19">
    <location>
        <begin position="884"/>
        <end position="896"/>
    </location>
</feature>
<dbReference type="InterPro" id="IPR028082">
    <property type="entry name" value="Peripla_BP_I"/>
</dbReference>
<feature type="binding site" evidence="16">
    <location>
        <position position="729"/>
    </location>
    <ligand>
        <name>L-glutamate</name>
        <dbReference type="ChEBI" id="CHEBI:29985"/>
    </ligand>
</feature>
<keyword evidence="12" id="KW-0628">Postsynaptic cell membrane</keyword>
<evidence type="ECO:0000256" key="14">
    <source>
        <dbReference type="ARBA" id="ARBA00023303"/>
    </source>
</evidence>
<evidence type="ECO:0000256" key="21">
    <source>
        <dbReference type="SAM" id="SignalP"/>
    </source>
</evidence>
<evidence type="ECO:0000313" key="25">
    <source>
        <dbReference type="Proteomes" id="UP000005204"/>
    </source>
</evidence>
<reference evidence="24" key="2">
    <citation type="submission" date="2022-06" db="UniProtKB">
        <authorList>
            <consortium name="EnsemblMetazoa"/>
        </authorList>
    </citation>
    <scope>IDENTIFICATION</scope>
    <source>
        <strain evidence="24">p50T (Dazao)</strain>
    </source>
</reference>
<keyword evidence="4 20" id="KW-0812">Transmembrane</keyword>
<evidence type="ECO:0000256" key="20">
    <source>
        <dbReference type="SAM" id="Phobius"/>
    </source>
</evidence>
<dbReference type="InterPro" id="IPR001828">
    <property type="entry name" value="ANF_lig-bd_rcpt"/>
</dbReference>
<evidence type="ECO:0000256" key="11">
    <source>
        <dbReference type="ARBA" id="ARBA00023180"/>
    </source>
</evidence>
<feature type="transmembrane region" description="Helical" evidence="20">
    <location>
        <begin position="624"/>
        <end position="642"/>
    </location>
</feature>
<dbReference type="GO" id="GO:0045211">
    <property type="term" value="C:postsynaptic membrane"/>
    <property type="evidence" value="ECO:0007669"/>
    <property type="project" value="UniProtKB-SubCell"/>
</dbReference>
<keyword evidence="9 20" id="KW-0472">Membrane</keyword>
<dbReference type="Pfam" id="PF00060">
    <property type="entry name" value="Lig_chan"/>
    <property type="match status" value="1"/>
</dbReference>
<dbReference type="Proteomes" id="UP000005204">
    <property type="component" value="Unassembled WGS sequence"/>
</dbReference>
<feature type="domain" description="Ionotropic glutamate receptor C-terminal" evidence="22">
    <location>
        <begin position="419"/>
        <end position="792"/>
    </location>
</feature>
<dbReference type="AlphaFoldDB" id="A0A8R2DPC2"/>
<keyword evidence="6 20" id="KW-1133">Transmembrane helix</keyword>
<evidence type="ECO:0000256" key="17">
    <source>
        <dbReference type="PIRSR" id="PIRSR601508-2"/>
    </source>
</evidence>
<feature type="signal peptide" evidence="21">
    <location>
        <begin position="1"/>
        <end position="22"/>
    </location>
</feature>
<evidence type="ECO:0000256" key="3">
    <source>
        <dbReference type="ARBA" id="ARBA00022475"/>
    </source>
</evidence>
<dbReference type="SUPFAM" id="SSF81324">
    <property type="entry name" value="Voltage-gated potassium channels"/>
    <property type="match status" value="1"/>
</dbReference>
<dbReference type="InterPro" id="IPR019594">
    <property type="entry name" value="Glu/Gly-bd"/>
</dbReference>
<dbReference type="InterPro" id="IPR001508">
    <property type="entry name" value="Iono_Glu_rcpt_met"/>
</dbReference>
<feature type="site" description="Interaction with the cone snail toxin Con-ikot-ikot" evidence="17">
    <location>
        <position position="684"/>
    </location>
</feature>
<dbReference type="GO" id="GO:0038023">
    <property type="term" value="F:signaling receptor activity"/>
    <property type="evidence" value="ECO:0007669"/>
    <property type="project" value="InterPro"/>
</dbReference>
<keyword evidence="18" id="KW-1015">Disulfide bond</keyword>
<dbReference type="Pfam" id="PF10613">
    <property type="entry name" value="Lig_chan-Glu_bd"/>
    <property type="match status" value="1"/>
</dbReference>
<evidence type="ECO:0000256" key="1">
    <source>
        <dbReference type="ARBA" id="ARBA00008685"/>
    </source>
</evidence>
<dbReference type="InterPro" id="IPR001320">
    <property type="entry name" value="Iontro_rcpt_C"/>
</dbReference>
<dbReference type="GO" id="GO:0015276">
    <property type="term" value="F:ligand-gated monoatomic ion channel activity"/>
    <property type="evidence" value="ECO:0007669"/>
    <property type="project" value="InterPro"/>
</dbReference>
<dbReference type="Pfam" id="PF01094">
    <property type="entry name" value="ANF_receptor"/>
    <property type="match status" value="1"/>
</dbReference>
<dbReference type="Gene3D" id="1.10.287.70">
    <property type="match status" value="1"/>
</dbReference>
<dbReference type="SUPFAM" id="SSF53822">
    <property type="entry name" value="Periplasmic binding protein-like I"/>
    <property type="match status" value="1"/>
</dbReference>
<dbReference type="InterPro" id="IPR015683">
    <property type="entry name" value="Ionotropic_Glu_rcpt"/>
</dbReference>
<evidence type="ECO:0000256" key="13">
    <source>
        <dbReference type="ARBA" id="ARBA00023286"/>
    </source>
</evidence>
<dbReference type="SMART" id="SM00918">
    <property type="entry name" value="Lig_chan-Glu_bd"/>
    <property type="match status" value="1"/>
</dbReference>
<keyword evidence="2" id="KW-0813">Transport</keyword>
<sequence>MTSIKIEIVLILLELYIKFSAALRSTSLPIGGLFNGLTLPSSVRVFEKMVQKSSTGFYHGRSLESSVIDSYSISLEMCPFTSDNHGIAALIDARPTDGICDTICLLCNRYNVSHLSIGWETTETLPTDLFTFQYHPPPDLISKAYIELIKFLQWDKFTILYESEKSFKYLEEIINNWGNPNEPILFRKLDPEGDNREAFKELIKVAHMNYHIIILDCHFSNVHKYMMEITQVENSTEYLSFILTSLNAYSLNFHEIPALMANVSTLHLTTHINDVKWKDLGINTDNEPIQLETALVADAINHVGKAIRGMMGDSRSFNFMNIPPPPELCVRGSKTDYEEVAWPLGNELRAALTQTTIKGFTGFIDFDEFGKRKNFHLHFSKLDGNSRFVSAGSWDSRTNIITTERIVNDRSKVLKPNSKIRIATKKDLPYFEIVENSNGTFYRGFVVDLIEAIFKQIKNETNIELEYEFYKVADNKLGNPIPESKKWDGIIGDLIEHKAELGVADLTVTAERLAAVDFSTPFMVLGVSMLFKQTEPPPPDMFSFMKPLSLDVWLYLATTFIVISFILLICARMSLDDWVNPHPCNLEPENLQNIWSLYNCMWLNVGAIMTQGCDILPRGPGSRWVVGMWWFFSMIVTASYMANMSTFMRNNRRNNDIEDVKALSEQTKVSYGAVQNSATYKLFKNSNDTIYKKISMVMDTSRPSVFTLSNEDGVNRVLKGKGKYAFFMESSAIDYYTKRHCNLKMVGPKLDSKEYGIAMPKNFPRRSLIDHAILSLQQIGELTRLKTKWWEIEDNVAHCENIKSDGEQDIGSLQMANTSGIFLVLGVGGILGLFVAIIEFLLYIKKMSAKDGVTFYEALIREWRVSLNPRELHKQAAPPGSAIPASTTPSTQGALS</sequence>
<keyword evidence="11" id="KW-0325">Glycoprotein</keyword>
<feature type="transmembrane region" description="Helical" evidence="20">
    <location>
        <begin position="552"/>
        <end position="575"/>
    </location>
</feature>
<feature type="binding site" evidence="16">
    <location>
        <position position="679"/>
    </location>
    <ligand>
        <name>L-glutamate</name>
        <dbReference type="ChEBI" id="CHEBI:29985"/>
    </ligand>
</feature>
<dbReference type="FunFam" id="1.10.287.70:FF:000105">
    <property type="entry name" value="Eye-enriched kainate receptor, isoform A"/>
    <property type="match status" value="1"/>
</dbReference>
<dbReference type="SMART" id="SM00079">
    <property type="entry name" value="PBPe"/>
    <property type="match status" value="1"/>
</dbReference>
<dbReference type="FunFam" id="3.40.190.10:FF:000060">
    <property type="entry name" value="Glutamate receptor ionotropic, kainate 1"/>
    <property type="match status" value="1"/>
</dbReference>
<keyword evidence="25" id="KW-1185">Reference proteome</keyword>
<evidence type="ECO:0000256" key="10">
    <source>
        <dbReference type="ARBA" id="ARBA00023170"/>
    </source>
</evidence>
<keyword evidence="10" id="KW-0675">Receptor</keyword>
<keyword evidence="3" id="KW-1003">Cell membrane</keyword>
<accession>A0A8R2DPC2</accession>
<evidence type="ECO:0000256" key="18">
    <source>
        <dbReference type="PIRSR" id="PIRSR601508-3"/>
    </source>
</evidence>
<evidence type="ECO:0000259" key="22">
    <source>
        <dbReference type="SMART" id="SM00079"/>
    </source>
</evidence>
<evidence type="ECO:0000259" key="23">
    <source>
        <dbReference type="SMART" id="SM00918"/>
    </source>
</evidence>
<evidence type="ECO:0000256" key="4">
    <source>
        <dbReference type="ARBA" id="ARBA00022692"/>
    </source>
</evidence>
<name>A0A8R2DPC2_BOMMO</name>
<proteinExistence type="inferred from homology"/>
<feature type="site" description="Crucial to convey clamshell closure to channel opening" evidence="17">
    <location>
        <position position="657"/>
    </location>
</feature>
<dbReference type="SUPFAM" id="SSF53850">
    <property type="entry name" value="Periplasmic binding protein-like II"/>
    <property type="match status" value="1"/>
</dbReference>
<comment type="subcellular location">
    <subcellularLocation>
        <location evidence="15">Postsynaptic cell membrane</location>
        <topology evidence="15">Multi-pass membrane protein</topology>
    </subcellularLocation>
</comment>
<keyword evidence="8" id="KW-0406">Ion transport</keyword>
<evidence type="ECO:0000256" key="7">
    <source>
        <dbReference type="ARBA" id="ARBA00023018"/>
    </source>
</evidence>
<feature type="chain" id="PRO_5035896929" description="Glutamate receptor ionotropic, kainate 2-like" evidence="21">
    <location>
        <begin position="23"/>
        <end position="896"/>
    </location>
</feature>
<keyword evidence="14" id="KW-0407">Ion channel</keyword>
<evidence type="ECO:0000313" key="24">
    <source>
        <dbReference type="EnsemblMetazoa" id="XP_021207904.2"/>
    </source>
</evidence>
<keyword evidence="5 21" id="KW-0732">Signal</keyword>
<evidence type="ECO:0000256" key="15">
    <source>
        <dbReference type="ARBA" id="ARBA00034104"/>
    </source>
</evidence>
<evidence type="ECO:0000256" key="6">
    <source>
        <dbReference type="ARBA" id="ARBA00022989"/>
    </source>
</evidence>
<feature type="transmembrane region" description="Helical" evidence="20">
    <location>
        <begin position="595"/>
        <end position="617"/>
    </location>
</feature>
<keyword evidence="7" id="KW-0770">Synapse</keyword>
<keyword evidence="13" id="KW-1071">Ligand-gated ion channel</keyword>
<dbReference type="PANTHER" id="PTHR18966">
    <property type="entry name" value="IONOTROPIC GLUTAMATE RECEPTOR"/>
    <property type="match status" value="1"/>
</dbReference>
<dbReference type="Gene3D" id="3.40.190.10">
    <property type="entry name" value="Periplasmic binding protein-like II"/>
    <property type="match status" value="1"/>
</dbReference>
<protein>
    <recommendedName>
        <fullName evidence="26">Glutamate receptor ionotropic, kainate 2-like</fullName>
    </recommendedName>
</protein>
<evidence type="ECO:0000256" key="2">
    <source>
        <dbReference type="ARBA" id="ARBA00022448"/>
    </source>
</evidence>
<evidence type="ECO:0000256" key="5">
    <source>
        <dbReference type="ARBA" id="ARBA00022729"/>
    </source>
</evidence>
<feature type="domain" description="Ionotropic glutamate receptor L-glutamate and glycine-binding" evidence="23">
    <location>
        <begin position="429"/>
        <end position="496"/>
    </location>
</feature>
<evidence type="ECO:0008006" key="26">
    <source>
        <dbReference type="Google" id="ProtNLM"/>
    </source>
</evidence>
<evidence type="ECO:0000256" key="8">
    <source>
        <dbReference type="ARBA" id="ARBA00023065"/>
    </source>
</evidence>